<keyword evidence="8" id="KW-1133">Transmembrane helix</keyword>
<dbReference type="GO" id="GO:0005254">
    <property type="term" value="F:chloride channel activity"/>
    <property type="evidence" value="ECO:0007669"/>
    <property type="project" value="UniProtKB-KW"/>
</dbReference>
<keyword evidence="19" id="KW-1185">Reference proteome</keyword>
<comment type="catalytic activity">
    <reaction evidence="15">
        <text>chloride(in) = chloride(out)</text>
        <dbReference type="Rhea" id="RHEA:29823"/>
        <dbReference type="ChEBI" id="CHEBI:17996"/>
    </reaction>
</comment>
<reference evidence="20" key="1">
    <citation type="submission" date="2025-08" db="UniProtKB">
        <authorList>
            <consortium name="RefSeq"/>
        </authorList>
    </citation>
    <scope>IDENTIFICATION</scope>
</reference>
<feature type="domain" description="GST C-terminal" evidence="18">
    <location>
        <begin position="577"/>
        <end position="748"/>
    </location>
</feature>
<evidence type="ECO:0000256" key="6">
    <source>
        <dbReference type="ARBA" id="ARBA00022692"/>
    </source>
</evidence>
<keyword evidence="3 16" id="KW-0813">Transport</keyword>
<dbReference type="PANTHER" id="PTHR45476">
    <property type="entry name" value="CHLORIDE INTRACELLULAR CHANNEL PROTEIN 6-RELATED"/>
    <property type="match status" value="1"/>
</dbReference>
<dbReference type="Gene3D" id="3.40.30.10">
    <property type="entry name" value="Glutaredoxin"/>
    <property type="match status" value="1"/>
</dbReference>
<dbReference type="GO" id="GO:0034707">
    <property type="term" value="C:chloride channel complex"/>
    <property type="evidence" value="ECO:0007669"/>
    <property type="project" value="UniProtKB-KW"/>
</dbReference>
<dbReference type="InterPro" id="IPR036249">
    <property type="entry name" value="Thioredoxin-like_sf"/>
</dbReference>
<dbReference type="SFLD" id="SFLDS00019">
    <property type="entry name" value="Glutathione_Transferase_(cytos"/>
    <property type="match status" value="1"/>
</dbReference>
<dbReference type="KEGG" id="muo:115469484"/>
<dbReference type="FunCoup" id="A0A6P7XYN8">
    <property type="interactions" value="21"/>
</dbReference>
<evidence type="ECO:0000256" key="13">
    <source>
        <dbReference type="ARBA" id="ARBA00023214"/>
    </source>
</evidence>
<accession>A0A6P7XYN8</accession>
<feature type="compositionally biased region" description="Basic and acidic residues" evidence="17">
    <location>
        <begin position="24"/>
        <end position="74"/>
    </location>
</feature>
<keyword evidence="9" id="KW-0560">Oxidoreductase</keyword>
<comment type="similarity">
    <text evidence="2 16">Belongs to the chloride channel CLIC family.</text>
</comment>
<dbReference type="OrthoDB" id="1935530at2759"/>
<comment type="subcellular location">
    <subcellularLocation>
        <location evidence="1">Cell membrane</location>
        <topology evidence="1">Single-pass membrane protein</topology>
    </subcellularLocation>
    <subcellularLocation>
        <location evidence="16">Membrane</location>
        <topology evidence="16">Single-pass membrane protein</topology>
    </subcellularLocation>
    <subcellularLocation>
        <location evidence="16">Cytoplasm</location>
    </subcellularLocation>
</comment>
<evidence type="ECO:0000256" key="10">
    <source>
        <dbReference type="ARBA" id="ARBA00023065"/>
    </source>
</evidence>
<dbReference type="SUPFAM" id="SSF47616">
    <property type="entry name" value="GST C-terminal domain-like"/>
    <property type="match status" value="1"/>
</dbReference>
<evidence type="ECO:0000256" key="12">
    <source>
        <dbReference type="ARBA" id="ARBA00023173"/>
    </source>
</evidence>
<dbReference type="InterPro" id="IPR010987">
    <property type="entry name" value="Glutathione-S-Trfase_C-like"/>
</dbReference>
<dbReference type="FunFam" id="1.20.1050.10:FF:000001">
    <property type="entry name" value="Chloride intracellular channel 2"/>
    <property type="match status" value="1"/>
</dbReference>
<keyword evidence="12 16" id="KW-0869">Chloride channel</keyword>
<evidence type="ECO:0000256" key="14">
    <source>
        <dbReference type="ARBA" id="ARBA00023303"/>
    </source>
</evidence>
<dbReference type="CTD" id="54102"/>
<dbReference type="PANTHER" id="PTHR45476:SF1">
    <property type="entry name" value="CHLORIDE INTRACELLULAR CHANNEL PROTEIN 6"/>
    <property type="match status" value="1"/>
</dbReference>
<dbReference type="RefSeq" id="XP_030058041.1">
    <property type="nucleotide sequence ID" value="XM_030202181.1"/>
</dbReference>
<evidence type="ECO:0000256" key="4">
    <source>
        <dbReference type="ARBA" id="ARBA00022475"/>
    </source>
</evidence>
<dbReference type="FunFam" id="3.40.30.10:FF:000021">
    <property type="entry name" value="Chloride intracellular channel 4"/>
    <property type="match status" value="1"/>
</dbReference>
<feature type="compositionally biased region" description="Basic and acidic residues" evidence="17">
    <location>
        <begin position="207"/>
        <end position="222"/>
    </location>
</feature>
<dbReference type="CDD" id="cd03061">
    <property type="entry name" value="GST_N_CLIC"/>
    <property type="match status" value="1"/>
</dbReference>
<gene>
    <name evidence="20" type="primary">CLIC6</name>
</gene>
<keyword evidence="10 16" id="KW-0406">Ion transport</keyword>
<feature type="compositionally biased region" description="Basic and acidic residues" evidence="17">
    <location>
        <begin position="331"/>
        <end position="341"/>
    </location>
</feature>
<keyword evidence="13 16" id="KW-0868">Chloride</keyword>
<dbReference type="InterPro" id="IPR040079">
    <property type="entry name" value="Glutathione_S-Trfase"/>
</dbReference>
<keyword evidence="14 16" id="KW-0407">Ion channel</keyword>
<dbReference type="InterPro" id="IPR002946">
    <property type="entry name" value="CLIC"/>
</dbReference>
<dbReference type="Gene3D" id="1.20.1050.10">
    <property type="match status" value="1"/>
</dbReference>
<evidence type="ECO:0000313" key="19">
    <source>
        <dbReference type="Proteomes" id="UP000515156"/>
    </source>
</evidence>
<evidence type="ECO:0000256" key="17">
    <source>
        <dbReference type="SAM" id="MobiDB-lite"/>
    </source>
</evidence>
<dbReference type="Pfam" id="PF22441">
    <property type="entry name" value="CLIC-like_N"/>
    <property type="match status" value="1"/>
</dbReference>
<dbReference type="NCBIfam" id="TIGR00862">
    <property type="entry name" value="O-ClC"/>
    <property type="match status" value="1"/>
</dbReference>
<evidence type="ECO:0000256" key="15">
    <source>
        <dbReference type="ARBA" id="ARBA00024167"/>
    </source>
</evidence>
<evidence type="ECO:0000256" key="2">
    <source>
        <dbReference type="ARBA" id="ARBA00007655"/>
    </source>
</evidence>
<keyword evidence="5 16" id="KW-0963">Cytoplasm</keyword>
<dbReference type="Pfam" id="PF13410">
    <property type="entry name" value="GST_C_2"/>
    <property type="match status" value="1"/>
</dbReference>
<evidence type="ECO:0000256" key="3">
    <source>
        <dbReference type="ARBA" id="ARBA00022448"/>
    </source>
</evidence>
<dbReference type="SUPFAM" id="SSF52833">
    <property type="entry name" value="Thioredoxin-like"/>
    <property type="match status" value="1"/>
</dbReference>
<dbReference type="AlphaFoldDB" id="A0A6P7XYN8"/>
<dbReference type="PROSITE" id="PS50405">
    <property type="entry name" value="GST_CTER"/>
    <property type="match status" value="1"/>
</dbReference>
<dbReference type="GO" id="GO:0016491">
    <property type="term" value="F:oxidoreductase activity"/>
    <property type="evidence" value="ECO:0007669"/>
    <property type="project" value="UniProtKB-KW"/>
</dbReference>
<dbReference type="InParanoid" id="A0A6P7XYN8"/>
<feature type="compositionally biased region" description="Basic and acidic residues" evidence="17">
    <location>
        <begin position="485"/>
        <end position="497"/>
    </location>
</feature>
<evidence type="ECO:0000256" key="9">
    <source>
        <dbReference type="ARBA" id="ARBA00023002"/>
    </source>
</evidence>
<feature type="compositionally biased region" description="Basic and acidic residues" evidence="17">
    <location>
        <begin position="249"/>
        <end position="261"/>
    </location>
</feature>
<proteinExistence type="inferred from homology"/>
<comment type="domain">
    <text evidence="16">Members of this family may change from a globular, soluble state to a state where the N-terminal domain is inserted into the membrane and functions as chloride channel. A conformation change of the N-terminal domain is thought to expose hydrophobic surfaces that trigger membrane insertion.</text>
</comment>
<evidence type="ECO:0000256" key="11">
    <source>
        <dbReference type="ARBA" id="ARBA00023136"/>
    </source>
</evidence>
<evidence type="ECO:0000313" key="20">
    <source>
        <dbReference type="RefSeq" id="XP_030058041.1"/>
    </source>
</evidence>
<evidence type="ECO:0000259" key="18">
    <source>
        <dbReference type="PROSITE" id="PS50405"/>
    </source>
</evidence>
<feature type="compositionally biased region" description="Basic and acidic residues" evidence="17">
    <location>
        <begin position="291"/>
        <end position="316"/>
    </location>
</feature>
<organism evidence="19 20">
    <name type="scientific">Microcaecilia unicolor</name>
    <dbReference type="NCBI Taxonomy" id="1415580"/>
    <lineage>
        <taxon>Eukaryota</taxon>
        <taxon>Metazoa</taxon>
        <taxon>Chordata</taxon>
        <taxon>Craniata</taxon>
        <taxon>Vertebrata</taxon>
        <taxon>Euteleostomi</taxon>
        <taxon>Amphibia</taxon>
        <taxon>Gymnophiona</taxon>
        <taxon>Siphonopidae</taxon>
        <taxon>Microcaecilia</taxon>
    </lineage>
</organism>
<dbReference type="InterPro" id="IPR036282">
    <property type="entry name" value="Glutathione-S-Trfase_C_sf"/>
</dbReference>
<keyword evidence="7 16" id="KW-0851">Voltage-gated channel</keyword>
<dbReference type="GO" id="GO:0005737">
    <property type="term" value="C:cytoplasm"/>
    <property type="evidence" value="ECO:0007669"/>
    <property type="project" value="UniProtKB-SubCell"/>
</dbReference>
<feature type="compositionally biased region" description="Basic and acidic residues" evidence="17">
    <location>
        <begin position="97"/>
        <end position="134"/>
    </location>
</feature>
<dbReference type="GeneID" id="115469484"/>
<feature type="region of interest" description="Disordered" evidence="17">
    <location>
        <begin position="1"/>
        <end position="439"/>
    </location>
</feature>
<evidence type="ECO:0000256" key="16">
    <source>
        <dbReference type="RuleBase" id="RU362009"/>
    </source>
</evidence>
<feature type="compositionally biased region" description="Acidic residues" evidence="17">
    <location>
        <begin position="320"/>
        <end position="330"/>
    </location>
</feature>
<feature type="compositionally biased region" description="Low complexity" evidence="17">
    <location>
        <begin position="278"/>
        <end position="290"/>
    </location>
</feature>
<keyword evidence="6" id="KW-0812">Transmembrane</keyword>
<dbReference type="SFLD" id="SFLDG00358">
    <property type="entry name" value="Main_(cytGST)"/>
    <property type="match status" value="1"/>
</dbReference>
<dbReference type="InterPro" id="IPR053823">
    <property type="entry name" value="CLIC_N"/>
</dbReference>
<keyword evidence="4" id="KW-1003">Cell membrane</keyword>
<evidence type="ECO:0000256" key="7">
    <source>
        <dbReference type="ARBA" id="ARBA00022882"/>
    </source>
</evidence>
<feature type="compositionally biased region" description="Basic and acidic residues" evidence="17">
    <location>
        <begin position="268"/>
        <end position="277"/>
    </location>
</feature>
<sequence length="748" mass="79599">MADPQQVSREEENLTLDGLNSQEKISETGKDGERAPSIEMKEEGVPSIGSEKEVTPGSEKDGGDAPSSEKKEEGVPSFGSEGEVTAGNEMDGGDAPSSEKKEEGVPSFGSEKEVTPGSEKDGGDAPSSEKKEEGVPSFGSEGEVTAGNEMDGGDAPSSEKKEEGVPSIGSEGEVTAGNEMDGGDAPSSEKKEEGVPSIGSEGEVTIDIEKDGGEAPSSEKKVKVVPSIGSEGEVTAGNEKDGEEAPSSKNKEGHPSTEHGGEGTPNSDGKDGEKETGEAPTAETEESAPSADKEGESGVKTEEKETKKKEEEKESSSESSEGESSSDEEEDKAKAHEKGAENSEGSAECSPGTAAAAGDKAKLETPGAGTEVEETTTEPATVEENIKEEALDGSKDGGEKTREGDESGLSEQKPAENVVAPANVEEETEEGVESNVLENGNSAAQECVLKEGEKDQAAQVTDRGENEPGRPARETLVIAGKTAVRENSLKKEEKDSSRTTSPASETFLGKIEHNICLFIKAGSDGESIGNCPFSQRLFMILWLKGVIFNVTTVDLKRKPADLQNLAPGTNPPFMTFDGEVKTDVNKIEEFLEEKLAPPRYPKLAPKYPESSSAGNDVFAKFSAYIKNTRKDTNESLEKALLKALTKLDDYLNTPLPDEIDAYSTDDFTVSTRPFLDGNELTLADCNLLPKIHIVKVVAKKYRNFEFPDDLSGLWRYLNNAYARDEFISTCPADREIVLAYSDVAKRMK</sequence>
<evidence type="ECO:0000256" key="1">
    <source>
        <dbReference type="ARBA" id="ARBA00004162"/>
    </source>
</evidence>
<dbReference type="Proteomes" id="UP000515156">
    <property type="component" value="Chromosome 4"/>
</dbReference>
<dbReference type="PRINTS" id="PR01263">
    <property type="entry name" value="INTCLCHANNEL"/>
</dbReference>
<name>A0A6P7XYN8_9AMPH</name>
<protein>
    <recommendedName>
        <fullName evidence="16">Chloride intracellular channel protein</fullName>
    </recommendedName>
</protein>
<feature type="compositionally biased region" description="Basic and acidic residues" evidence="17">
    <location>
        <begin position="384"/>
        <end position="405"/>
    </location>
</feature>
<evidence type="ECO:0000256" key="5">
    <source>
        <dbReference type="ARBA" id="ARBA00022490"/>
    </source>
</evidence>
<evidence type="ECO:0000256" key="8">
    <source>
        <dbReference type="ARBA" id="ARBA00022989"/>
    </source>
</evidence>
<feature type="region of interest" description="Disordered" evidence="17">
    <location>
        <begin position="485"/>
        <end position="505"/>
    </location>
</feature>
<keyword evidence="11" id="KW-0472">Membrane</keyword>
<dbReference type="GO" id="GO:0005886">
    <property type="term" value="C:plasma membrane"/>
    <property type="evidence" value="ECO:0007669"/>
    <property type="project" value="UniProtKB-SubCell"/>
</dbReference>